<accession>A0A8T1R9P2</accession>
<name>A0A8T1R9P2_CARIL</name>
<sequence>MPVKLVKDTGNSPVNEFTASAKKVRFEQKPSSKGIEEFKALLLRSSFQSSLSWPIEEGIVPSNELLYNSIICSFDIEPISSGMKPLNWFRPRRRCLSLESWGKFGDSGPWNKLSVRLRYSSLPRLENTISGMDPLNLFWYKSKNVKF</sequence>
<comment type="caution">
    <text evidence="1">The sequence shown here is derived from an EMBL/GenBank/DDBJ whole genome shotgun (WGS) entry which is preliminary data.</text>
</comment>
<dbReference type="EMBL" id="CM031811">
    <property type="protein sequence ID" value="KAG6662812.1"/>
    <property type="molecule type" value="Genomic_DNA"/>
</dbReference>
<reference evidence="1" key="1">
    <citation type="submission" date="2020-12" db="EMBL/GenBank/DDBJ databases">
        <title>WGS assembly of Carya illinoinensis cv. Pawnee.</title>
        <authorList>
            <person name="Platts A."/>
            <person name="Shu S."/>
            <person name="Wright S."/>
            <person name="Barry K."/>
            <person name="Edger P."/>
            <person name="Pires J.C."/>
            <person name="Schmutz J."/>
        </authorList>
    </citation>
    <scope>NUCLEOTIDE SEQUENCE</scope>
    <source>
        <tissue evidence="1">Leaf</tissue>
    </source>
</reference>
<evidence type="ECO:0000313" key="1">
    <source>
        <dbReference type="EMBL" id="KAG6662812.1"/>
    </source>
</evidence>
<dbReference type="Proteomes" id="UP000811609">
    <property type="component" value="Chromosome 3"/>
</dbReference>
<proteinExistence type="predicted"/>
<protein>
    <submittedName>
        <fullName evidence="1">Uncharacterized protein</fullName>
    </submittedName>
</protein>
<dbReference type="AlphaFoldDB" id="A0A8T1R9P2"/>
<gene>
    <name evidence="1" type="ORF">CIPAW_03G269200</name>
</gene>
<organism evidence="1 2">
    <name type="scientific">Carya illinoinensis</name>
    <name type="common">Pecan</name>
    <dbReference type="NCBI Taxonomy" id="32201"/>
    <lineage>
        <taxon>Eukaryota</taxon>
        <taxon>Viridiplantae</taxon>
        <taxon>Streptophyta</taxon>
        <taxon>Embryophyta</taxon>
        <taxon>Tracheophyta</taxon>
        <taxon>Spermatophyta</taxon>
        <taxon>Magnoliopsida</taxon>
        <taxon>eudicotyledons</taxon>
        <taxon>Gunneridae</taxon>
        <taxon>Pentapetalae</taxon>
        <taxon>rosids</taxon>
        <taxon>fabids</taxon>
        <taxon>Fagales</taxon>
        <taxon>Juglandaceae</taxon>
        <taxon>Carya</taxon>
    </lineage>
</organism>
<evidence type="ECO:0000313" key="2">
    <source>
        <dbReference type="Proteomes" id="UP000811609"/>
    </source>
</evidence>
<keyword evidence="2" id="KW-1185">Reference proteome</keyword>